<dbReference type="PANTHER" id="PTHR43649:SF33">
    <property type="entry name" value="POLYGALACTURONAN_RHAMNOGALACTURONAN-BINDING PROTEIN YTCQ"/>
    <property type="match status" value="1"/>
</dbReference>
<gene>
    <name evidence="7" type="ORF">E3O65_14175</name>
</gene>
<evidence type="ECO:0000256" key="4">
    <source>
        <dbReference type="ARBA" id="ARBA00023139"/>
    </source>
</evidence>
<keyword evidence="2 6" id="KW-0732">Signal</keyword>
<evidence type="ECO:0000313" key="8">
    <source>
        <dbReference type="Proteomes" id="UP000298355"/>
    </source>
</evidence>
<evidence type="ECO:0000256" key="6">
    <source>
        <dbReference type="SAM" id="SignalP"/>
    </source>
</evidence>
<evidence type="ECO:0000256" key="5">
    <source>
        <dbReference type="ARBA" id="ARBA00023288"/>
    </source>
</evidence>
<proteinExistence type="predicted"/>
<dbReference type="EMBL" id="SOGJ01000028">
    <property type="protein sequence ID" value="TFC96174.1"/>
    <property type="molecule type" value="Genomic_DNA"/>
</dbReference>
<protein>
    <submittedName>
        <fullName evidence="7">Extracellular solute-binding protein</fullName>
    </submittedName>
</protein>
<keyword evidence="4" id="KW-0564">Palmitate</keyword>
<dbReference type="RefSeq" id="WP_134364372.1">
    <property type="nucleotide sequence ID" value="NZ_SOGJ01000028.1"/>
</dbReference>
<keyword evidence="8" id="KW-1185">Reference proteome</keyword>
<feature type="chain" id="PRO_5047468414" evidence="6">
    <location>
        <begin position="26"/>
        <end position="419"/>
    </location>
</feature>
<evidence type="ECO:0000256" key="1">
    <source>
        <dbReference type="ARBA" id="ARBA00022475"/>
    </source>
</evidence>
<evidence type="ECO:0000256" key="3">
    <source>
        <dbReference type="ARBA" id="ARBA00023136"/>
    </source>
</evidence>
<dbReference type="Gene3D" id="3.40.190.10">
    <property type="entry name" value="Periplasmic binding protein-like II"/>
    <property type="match status" value="2"/>
</dbReference>
<keyword evidence="1" id="KW-1003">Cell membrane</keyword>
<dbReference type="InterPro" id="IPR006059">
    <property type="entry name" value="SBP"/>
</dbReference>
<dbReference type="Pfam" id="PF01547">
    <property type="entry name" value="SBP_bac_1"/>
    <property type="match status" value="1"/>
</dbReference>
<dbReference type="PROSITE" id="PS51257">
    <property type="entry name" value="PROKAR_LIPOPROTEIN"/>
    <property type="match status" value="1"/>
</dbReference>
<name>A0ABY2IW79_9MICO</name>
<organism evidence="7 8">
    <name type="scientific">Cryobacterium breve</name>
    <dbReference type="NCBI Taxonomy" id="1259258"/>
    <lineage>
        <taxon>Bacteria</taxon>
        <taxon>Bacillati</taxon>
        <taxon>Actinomycetota</taxon>
        <taxon>Actinomycetes</taxon>
        <taxon>Micrococcales</taxon>
        <taxon>Microbacteriaceae</taxon>
        <taxon>Cryobacterium</taxon>
    </lineage>
</organism>
<keyword evidence="3" id="KW-0472">Membrane</keyword>
<dbReference type="Proteomes" id="UP000298355">
    <property type="component" value="Unassembled WGS sequence"/>
</dbReference>
<dbReference type="SUPFAM" id="SSF53850">
    <property type="entry name" value="Periplasmic binding protein-like II"/>
    <property type="match status" value="1"/>
</dbReference>
<dbReference type="PANTHER" id="PTHR43649">
    <property type="entry name" value="ARABINOSE-BINDING PROTEIN-RELATED"/>
    <property type="match status" value="1"/>
</dbReference>
<comment type="caution">
    <text evidence="7">The sequence shown here is derived from an EMBL/GenBank/DDBJ whole genome shotgun (WGS) entry which is preliminary data.</text>
</comment>
<evidence type="ECO:0000256" key="2">
    <source>
        <dbReference type="ARBA" id="ARBA00022729"/>
    </source>
</evidence>
<reference evidence="7 8" key="1">
    <citation type="submission" date="2019-03" db="EMBL/GenBank/DDBJ databases">
        <title>Genomics of glacier-inhabiting Cryobacterium strains.</title>
        <authorList>
            <person name="Liu Q."/>
            <person name="Xin Y.-H."/>
        </authorList>
    </citation>
    <scope>NUCLEOTIDE SEQUENCE [LARGE SCALE GENOMIC DNA]</scope>
    <source>
        <strain evidence="7 8">TMT4-23</strain>
    </source>
</reference>
<accession>A0ABY2IW79</accession>
<evidence type="ECO:0000313" key="7">
    <source>
        <dbReference type="EMBL" id="TFC96174.1"/>
    </source>
</evidence>
<keyword evidence="5" id="KW-0449">Lipoprotein</keyword>
<feature type="signal peptide" evidence="6">
    <location>
        <begin position="1"/>
        <end position="25"/>
    </location>
</feature>
<sequence length="419" mass="43649">MRKMTTRVLAPIVVVGLALSLASCAAPSASDTADAASGPLTVWVMGDSGENLQALVEPFTEDTGVKVKVVAIPWDSIDEKLTTAVASGKGPDVLQIGLSKLRAFADAGALLPLDAATLADYPALDASNFPDGVGGDATAVNGEVVSVPWVSDTRVLFYRSDILEASGIAAPPSTWEELRADAKVLAGRGEGQYGFYIQQWAAPLPVTMTWSNGGDVITTDGAVDFNTPEFEAAVDTYTGLYADKSVPTNSDFDEIQGFVSGVAPMVVSGPYLGKGVADSAPELDGKWAAAPLPAGSDSSTSLFAGSNLGIWANTENKDSSLELLDFLAQPETQLEWYSVSGELPSVKAALSDASLNEDPNVKVYTTQLDSAKVLPLVSNWDGVVGTELLTALNGIVLQGADRDSTLSTFFKKTGSLSVD</sequence>
<dbReference type="InterPro" id="IPR050490">
    <property type="entry name" value="Bact_solute-bd_prot1"/>
</dbReference>